<dbReference type="InterPro" id="IPR036249">
    <property type="entry name" value="Thioredoxin-like_sf"/>
</dbReference>
<dbReference type="InterPro" id="IPR001853">
    <property type="entry name" value="DSBA-like_thioredoxin_dom"/>
</dbReference>
<sequence length="237" mass="25853">MHDGGFSQPPSAFMSSHLRIDFVSDISCPWCAVGLGALEAALKRVAPDITAELHFQPFELNPDMPPEGQDAFEHLNQKYGSTREQQAANREAIRARGAAVGFEFRESGRSRLYNTFDAHRLLHWAALEDPARQVALKKAMLKAVHTDDENPSDHEVLVRLAGEAGLDPQRARAILAGNEYAAETRARERFYTNAGVHAVPAVVIDNQHLISGGQPVEVFERALRQIAGAAPAATALA</sequence>
<dbReference type="PANTHER" id="PTHR13887:SF41">
    <property type="entry name" value="THIOREDOXIN SUPERFAMILY PROTEIN"/>
    <property type="match status" value="1"/>
</dbReference>
<dbReference type="PANTHER" id="PTHR13887">
    <property type="entry name" value="GLUTATHIONE S-TRANSFERASE KAPPA"/>
    <property type="match status" value="1"/>
</dbReference>
<gene>
    <name evidence="2" type="ORF">GCM10023165_37840</name>
</gene>
<reference evidence="3" key="1">
    <citation type="journal article" date="2019" name="Int. J. Syst. Evol. Microbiol.">
        <title>The Global Catalogue of Microorganisms (GCM) 10K type strain sequencing project: providing services to taxonomists for standard genome sequencing and annotation.</title>
        <authorList>
            <consortium name="The Broad Institute Genomics Platform"/>
            <consortium name="The Broad Institute Genome Sequencing Center for Infectious Disease"/>
            <person name="Wu L."/>
            <person name="Ma J."/>
        </authorList>
    </citation>
    <scope>NUCLEOTIDE SEQUENCE [LARGE SCALE GENOMIC DNA]</scope>
    <source>
        <strain evidence="3">JCM 17804</strain>
    </source>
</reference>
<dbReference type="Proteomes" id="UP001500975">
    <property type="component" value="Unassembled WGS sequence"/>
</dbReference>
<organism evidence="2 3">
    <name type="scientific">Variovorax defluvii</name>
    <dbReference type="NCBI Taxonomy" id="913761"/>
    <lineage>
        <taxon>Bacteria</taxon>
        <taxon>Pseudomonadati</taxon>
        <taxon>Pseudomonadota</taxon>
        <taxon>Betaproteobacteria</taxon>
        <taxon>Burkholderiales</taxon>
        <taxon>Comamonadaceae</taxon>
        <taxon>Variovorax</taxon>
    </lineage>
</organism>
<evidence type="ECO:0000259" key="1">
    <source>
        <dbReference type="Pfam" id="PF01323"/>
    </source>
</evidence>
<dbReference type="Gene3D" id="3.40.30.10">
    <property type="entry name" value="Glutaredoxin"/>
    <property type="match status" value="1"/>
</dbReference>
<dbReference type="CDD" id="cd03024">
    <property type="entry name" value="DsbA_FrnE"/>
    <property type="match status" value="1"/>
</dbReference>
<name>A0ABP8I3B5_9BURK</name>
<comment type="caution">
    <text evidence="2">The sequence shown here is derived from an EMBL/GenBank/DDBJ whole genome shotgun (WGS) entry which is preliminary data.</text>
</comment>
<dbReference type="EMBL" id="BAABGJ010000068">
    <property type="protein sequence ID" value="GAA4350427.1"/>
    <property type="molecule type" value="Genomic_DNA"/>
</dbReference>
<keyword evidence="3" id="KW-1185">Reference proteome</keyword>
<evidence type="ECO:0000313" key="2">
    <source>
        <dbReference type="EMBL" id="GAA4350427.1"/>
    </source>
</evidence>
<dbReference type="SUPFAM" id="SSF52833">
    <property type="entry name" value="Thioredoxin-like"/>
    <property type="match status" value="1"/>
</dbReference>
<evidence type="ECO:0000313" key="3">
    <source>
        <dbReference type="Proteomes" id="UP001500975"/>
    </source>
</evidence>
<dbReference type="Pfam" id="PF01323">
    <property type="entry name" value="DSBA"/>
    <property type="match status" value="1"/>
</dbReference>
<accession>A0ABP8I3B5</accession>
<protein>
    <submittedName>
        <fullName evidence="2">DsbA family oxidoreductase</fullName>
    </submittedName>
</protein>
<proteinExistence type="predicted"/>
<feature type="domain" description="DSBA-like thioredoxin" evidence="1">
    <location>
        <begin position="20"/>
        <end position="223"/>
    </location>
</feature>